<dbReference type="InterPro" id="IPR029058">
    <property type="entry name" value="AB_hydrolase_fold"/>
</dbReference>
<dbReference type="AlphaFoldDB" id="A0AAW5ZD49"/>
<dbReference type="RefSeq" id="WP_271098125.1">
    <property type="nucleotide sequence ID" value="NZ_JANWOR010000772.1"/>
</dbReference>
<evidence type="ECO:0000313" key="4">
    <source>
        <dbReference type="EMBL" id="MDA4181145.1"/>
    </source>
</evidence>
<dbReference type="GO" id="GO:0043041">
    <property type="term" value="P:amino acid activation for nonribosomal peptide biosynthetic process"/>
    <property type="evidence" value="ECO:0007669"/>
    <property type="project" value="TreeGrafter"/>
</dbReference>
<dbReference type="InterPro" id="IPR025110">
    <property type="entry name" value="AMP-bd_C"/>
</dbReference>
<proteinExistence type="predicted"/>
<dbReference type="PROSITE" id="PS00012">
    <property type="entry name" value="PHOSPHOPANTETHEINE"/>
    <property type="match status" value="1"/>
</dbReference>
<keyword evidence="2" id="KW-0597">Phosphoprotein</keyword>
<feature type="non-terminal residue" evidence="4">
    <location>
        <position position="1"/>
    </location>
</feature>
<dbReference type="Gene3D" id="3.30.300.30">
    <property type="match status" value="1"/>
</dbReference>
<evidence type="ECO:0000313" key="5">
    <source>
        <dbReference type="Proteomes" id="UP001211064"/>
    </source>
</evidence>
<dbReference type="SUPFAM" id="SSF56801">
    <property type="entry name" value="Acetyl-CoA synthetase-like"/>
    <property type="match status" value="1"/>
</dbReference>
<dbReference type="FunFam" id="3.30.300.30:FF:000010">
    <property type="entry name" value="Enterobactin synthetase component F"/>
    <property type="match status" value="1"/>
</dbReference>
<gene>
    <name evidence="4" type="ORF">NY836_28045</name>
</gene>
<feature type="domain" description="Carrier" evidence="3">
    <location>
        <begin position="128"/>
        <end position="185"/>
    </location>
</feature>
<dbReference type="Gene3D" id="3.40.50.1820">
    <property type="entry name" value="alpha/beta hydrolase"/>
    <property type="match status" value="1"/>
</dbReference>
<dbReference type="SUPFAM" id="SSF47336">
    <property type="entry name" value="ACP-like"/>
    <property type="match status" value="1"/>
</dbReference>
<dbReference type="PANTHER" id="PTHR45527:SF1">
    <property type="entry name" value="FATTY ACID SYNTHASE"/>
    <property type="match status" value="1"/>
</dbReference>
<evidence type="ECO:0000256" key="2">
    <source>
        <dbReference type="ARBA" id="ARBA00022553"/>
    </source>
</evidence>
<dbReference type="Proteomes" id="UP001211064">
    <property type="component" value="Unassembled WGS sequence"/>
</dbReference>
<reference evidence="4" key="1">
    <citation type="submission" date="2022-08" db="EMBL/GenBank/DDBJ databases">
        <title>Genome sequencing of human pathogens.</title>
        <authorList>
            <person name="Cao X."/>
        </authorList>
    </citation>
    <scope>NUCLEOTIDE SEQUENCE</scope>
    <source>
        <strain evidence="4">EC16126</strain>
    </source>
</reference>
<keyword evidence="1" id="KW-0596">Phosphopantetheine</keyword>
<evidence type="ECO:0000259" key="3">
    <source>
        <dbReference type="PROSITE" id="PS50075"/>
    </source>
</evidence>
<dbReference type="InterPro" id="IPR006162">
    <property type="entry name" value="Ppantetheine_attach_site"/>
</dbReference>
<dbReference type="GO" id="GO:0009239">
    <property type="term" value="P:enterobactin biosynthetic process"/>
    <property type="evidence" value="ECO:0007669"/>
    <property type="project" value="TreeGrafter"/>
</dbReference>
<dbReference type="InterPro" id="IPR036736">
    <property type="entry name" value="ACP-like_sf"/>
</dbReference>
<dbReference type="GO" id="GO:0031177">
    <property type="term" value="F:phosphopantetheine binding"/>
    <property type="evidence" value="ECO:0007669"/>
    <property type="project" value="TreeGrafter"/>
</dbReference>
<dbReference type="GO" id="GO:0005829">
    <property type="term" value="C:cytosol"/>
    <property type="evidence" value="ECO:0007669"/>
    <property type="project" value="TreeGrafter"/>
</dbReference>
<sequence>WLDNGAVEYLGRSDDQLKIRGQRIELGEIDRVMQALPDVEQAVTHACVINQAAATGGDARQLVGYLVSQSGLPLDTTALQAQLRETLPPHMVPVVLLQLPQLPLSANGKLDRKALPLPELKAQAPGRAPKAGSETIIAAAFSSLLGCDVQDADADFFALGGHSLLAMKLAAQLSRQFARQVTPGQ</sequence>
<organism evidence="4 5">
    <name type="scientific">Escherichia coli</name>
    <dbReference type="NCBI Taxonomy" id="562"/>
    <lineage>
        <taxon>Bacteria</taxon>
        <taxon>Pseudomonadati</taxon>
        <taxon>Pseudomonadota</taxon>
        <taxon>Gammaproteobacteria</taxon>
        <taxon>Enterobacterales</taxon>
        <taxon>Enterobacteriaceae</taxon>
        <taxon>Escherichia</taxon>
    </lineage>
</organism>
<dbReference type="InterPro" id="IPR009081">
    <property type="entry name" value="PP-bd_ACP"/>
</dbReference>
<dbReference type="InterPro" id="IPR045851">
    <property type="entry name" value="AMP-bd_C_sf"/>
</dbReference>
<dbReference type="PANTHER" id="PTHR45527">
    <property type="entry name" value="NONRIBOSOMAL PEPTIDE SYNTHETASE"/>
    <property type="match status" value="1"/>
</dbReference>
<comment type="caution">
    <text evidence="4">The sequence shown here is derived from an EMBL/GenBank/DDBJ whole genome shotgun (WGS) entry which is preliminary data.</text>
</comment>
<dbReference type="GO" id="GO:0047527">
    <property type="term" value="F:2,3-dihydroxybenzoate-serine ligase activity"/>
    <property type="evidence" value="ECO:0007669"/>
    <property type="project" value="TreeGrafter"/>
</dbReference>
<accession>A0AAW5ZD49</accession>
<dbReference type="EMBL" id="JANWOR010000772">
    <property type="protein sequence ID" value="MDA4181145.1"/>
    <property type="molecule type" value="Genomic_DNA"/>
</dbReference>
<feature type="non-terminal residue" evidence="4">
    <location>
        <position position="185"/>
    </location>
</feature>
<dbReference type="Pfam" id="PF13193">
    <property type="entry name" value="AMP-binding_C"/>
    <property type="match status" value="1"/>
</dbReference>
<evidence type="ECO:0000256" key="1">
    <source>
        <dbReference type="ARBA" id="ARBA00022450"/>
    </source>
</evidence>
<dbReference type="PROSITE" id="PS50075">
    <property type="entry name" value="CARRIER"/>
    <property type="match status" value="1"/>
</dbReference>
<dbReference type="Pfam" id="PF00550">
    <property type="entry name" value="PP-binding"/>
    <property type="match status" value="1"/>
</dbReference>
<protein>
    <submittedName>
        <fullName evidence="4">Phosphopantetheine-binding protein</fullName>
    </submittedName>
</protein>
<dbReference type="GO" id="GO:0009366">
    <property type="term" value="C:enterobactin synthetase complex"/>
    <property type="evidence" value="ECO:0007669"/>
    <property type="project" value="TreeGrafter"/>
</dbReference>
<name>A0AAW5ZD49_ECOLX</name>